<dbReference type="Proteomes" id="UP000237347">
    <property type="component" value="Unassembled WGS sequence"/>
</dbReference>
<dbReference type="InterPro" id="IPR050148">
    <property type="entry name" value="Terpene_synthase-like"/>
</dbReference>
<dbReference type="GO" id="GO:0016114">
    <property type="term" value="P:terpenoid biosynthetic process"/>
    <property type="evidence" value="ECO:0007669"/>
    <property type="project" value="InterPro"/>
</dbReference>
<dbReference type="Gramene" id="rna-CFP56_20803">
    <property type="protein sequence ID" value="cds-POF23363.1"/>
    <property type="gene ID" value="gene-CFP56_20803"/>
</dbReference>
<dbReference type="AlphaFoldDB" id="A0AAW0KY32"/>
<name>A0AAW0KY32_QUESU</name>
<dbReference type="PANTHER" id="PTHR31225">
    <property type="entry name" value="OS04G0344100 PROTEIN-RELATED"/>
    <property type="match status" value="1"/>
</dbReference>
<proteinExistence type="predicted"/>
<reference evidence="1 2" key="1">
    <citation type="journal article" date="2018" name="Sci. Data">
        <title>The draft genome sequence of cork oak.</title>
        <authorList>
            <person name="Ramos A.M."/>
            <person name="Usie A."/>
            <person name="Barbosa P."/>
            <person name="Barros P.M."/>
            <person name="Capote T."/>
            <person name="Chaves I."/>
            <person name="Simoes F."/>
            <person name="Abreu I."/>
            <person name="Carrasquinho I."/>
            <person name="Faro C."/>
            <person name="Guimaraes J.B."/>
            <person name="Mendonca D."/>
            <person name="Nobrega F."/>
            <person name="Rodrigues L."/>
            <person name="Saibo N.J.M."/>
            <person name="Varela M.C."/>
            <person name="Egas C."/>
            <person name="Matos J."/>
            <person name="Miguel C.M."/>
            <person name="Oliveira M.M."/>
            <person name="Ricardo C.P."/>
            <person name="Goncalves S."/>
        </authorList>
    </citation>
    <scope>NUCLEOTIDE SEQUENCE [LARGE SCALE GENOMIC DNA]</scope>
    <source>
        <strain evidence="2">cv. HL8</strain>
    </source>
</reference>
<dbReference type="EMBL" id="PKMF04000200">
    <property type="protein sequence ID" value="KAK7843586.1"/>
    <property type="molecule type" value="Genomic_DNA"/>
</dbReference>
<gene>
    <name evidence="1" type="primary">AFS1_4</name>
    <name evidence="1" type="ORF">CFP56_012149</name>
</gene>
<dbReference type="InterPro" id="IPR008930">
    <property type="entry name" value="Terpenoid_cyclase/PrenylTrfase"/>
</dbReference>
<dbReference type="InterPro" id="IPR036965">
    <property type="entry name" value="Terpene_synth_N_sf"/>
</dbReference>
<dbReference type="Gene3D" id="1.50.10.130">
    <property type="entry name" value="Terpene synthase, N-terminal domain"/>
    <property type="match status" value="1"/>
</dbReference>
<evidence type="ECO:0000313" key="1">
    <source>
        <dbReference type="EMBL" id="KAK7843586.1"/>
    </source>
</evidence>
<accession>A0AAW0KY32</accession>
<dbReference type="PANTHER" id="PTHR31225:SF94">
    <property type="entry name" value="ALPHA-FARNESENE SYNTHASE"/>
    <property type="match status" value="1"/>
</dbReference>
<organism evidence="1 2">
    <name type="scientific">Quercus suber</name>
    <name type="common">Cork oak</name>
    <dbReference type="NCBI Taxonomy" id="58331"/>
    <lineage>
        <taxon>Eukaryota</taxon>
        <taxon>Viridiplantae</taxon>
        <taxon>Streptophyta</taxon>
        <taxon>Embryophyta</taxon>
        <taxon>Tracheophyta</taxon>
        <taxon>Spermatophyta</taxon>
        <taxon>Magnoliopsida</taxon>
        <taxon>eudicotyledons</taxon>
        <taxon>Gunneridae</taxon>
        <taxon>Pentapetalae</taxon>
        <taxon>rosids</taxon>
        <taxon>fabids</taxon>
        <taxon>Fagales</taxon>
        <taxon>Fagaceae</taxon>
        <taxon>Quercus</taxon>
    </lineage>
</organism>
<keyword evidence="2" id="KW-1185">Reference proteome</keyword>
<dbReference type="SUPFAM" id="SSF48239">
    <property type="entry name" value="Terpenoid cyclases/Protein prenyltransferases"/>
    <property type="match status" value="1"/>
</dbReference>
<comment type="caution">
    <text evidence="1">The sequence shown here is derived from an EMBL/GenBank/DDBJ whole genome shotgun (WGS) entry which is preliminary data.</text>
</comment>
<evidence type="ECO:0000313" key="2">
    <source>
        <dbReference type="Proteomes" id="UP000237347"/>
    </source>
</evidence>
<sequence>MLELLEASYLALEGEDLMDAARDFSTETLKDCIPNLDCDLAEQVSHVFELPSQRRVQWFDVKWHINAYEKDRHMNAMLPELAKLHFNIYSSSHTSERVEGIIQVVEESGPLKGFEFR</sequence>
<protein>
    <submittedName>
        <fullName evidence="1">(E,E)-alpha-farnesene synthase</fullName>
    </submittedName>
</protein>
<dbReference type="GO" id="GO:0010333">
    <property type="term" value="F:terpene synthase activity"/>
    <property type="evidence" value="ECO:0007669"/>
    <property type="project" value="InterPro"/>
</dbReference>